<keyword evidence="3 5" id="KW-0694">RNA-binding</keyword>
<comment type="caution">
    <text evidence="8">The sequence shown here is derived from an EMBL/GenBank/DDBJ whole genome shotgun (WGS) entry which is preliminary data.</text>
</comment>
<feature type="compositionally biased region" description="Acidic residues" evidence="6">
    <location>
        <begin position="228"/>
        <end position="246"/>
    </location>
</feature>
<feature type="compositionally biased region" description="Acidic residues" evidence="6">
    <location>
        <begin position="201"/>
        <end position="220"/>
    </location>
</feature>
<proteinExistence type="predicted"/>
<organism evidence="8 9">
    <name type="scientific">Ancylostoma ceylanicum</name>
    <dbReference type="NCBI Taxonomy" id="53326"/>
    <lineage>
        <taxon>Eukaryota</taxon>
        <taxon>Metazoa</taxon>
        <taxon>Ecdysozoa</taxon>
        <taxon>Nematoda</taxon>
        <taxon>Chromadorea</taxon>
        <taxon>Rhabditida</taxon>
        <taxon>Rhabditina</taxon>
        <taxon>Rhabditomorpha</taxon>
        <taxon>Strongyloidea</taxon>
        <taxon>Ancylostomatidae</taxon>
        <taxon>Ancylostomatinae</taxon>
        <taxon>Ancylostoma</taxon>
    </lineage>
</organism>
<feature type="domain" description="RRM" evidence="7">
    <location>
        <begin position="406"/>
        <end position="497"/>
    </location>
</feature>
<dbReference type="FunFam" id="3.30.70.330:FF:000182">
    <property type="entry name" value="RNA-binding motif protein 28"/>
    <property type="match status" value="1"/>
</dbReference>
<dbReference type="Pfam" id="PF00076">
    <property type="entry name" value="RRM_1"/>
    <property type="match status" value="3"/>
</dbReference>
<dbReference type="AlphaFoldDB" id="A0A016TYU7"/>
<feature type="compositionally biased region" description="Basic and acidic residues" evidence="6">
    <location>
        <begin position="171"/>
        <end position="184"/>
    </location>
</feature>
<name>A0A016TYU7_9BILA</name>
<dbReference type="GO" id="GO:0003729">
    <property type="term" value="F:mRNA binding"/>
    <property type="evidence" value="ECO:0007669"/>
    <property type="project" value="TreeGrafter"/>
</dbReference>
<dbReference type="SUPFAM" id="SSF54928">
    <property type="entry name" value="RNA-binding domain, RBD"/>
    <property type="match status" value="3"/>
</dbReference>
<dbReference type="Gene3D" id="3.30.70.330">
    <property type="match status" value="3"/>
</dbReference>
<dbReference type="InterPro" id="IPR000504">
    <property type="entry name" value="RRM_dom"/>
</dbReference>
<evidence type="ECO:0000256" key="2">
    <source>
        <dbReference type="ARBA" id="ARBA00022737"/>
    </source>
</evidence>
<protein>
    <recommendedName>
        <fullName evidence="7">RRM domain-containing protein</fullName>
    </recommendedName>
</protein>
<dbReference type="InterPro" id="IPR003954">
    <property type="entry name" value="RRM_euk-type"/>
</dbReference>
<feature type="compositionally biased region" description="Basic residues" evidence="6">
    <location>
        <begin position="556"/>
        <end position="574"/>
    </location>
</feature>
<comment type="subcellular location">
    <subcellularLocation>
        <location evidence="1">Nucleus</location>
    </subcellularLocation>
</comment>
<keyword evidence="9" id="KW-1185">Reference proteome</keyword>
<evidence type="ECO:0000256" key="4">
    <source>
        <dbReference type="ARBA" id="ARBA00023242"/>
    </source>
</evidence>
<dbReference type="CDD" id="cd12416">
    <property type="entry name" value="RRM4_RBM28_like"/>
    <property type="match status" value="1"/>
</dbReference>
<dbReference type="SMART" id="SM00361">
    <property type="entry name" value="RRM_1"/>
    <property type="match status" value="2"/>
</dbReference>
<evidence type="ECO:0000256" key="3">
    <source>
        <dbReference type="ARBA" id="ARBA00022884"/>
    </source>
</evidence>
<evidence type="ECO:0000256" key="6">
    <source>
        <dbReference type="SAM" id="MobiDB-lite"/>
    </source>
</evidence>
<evidence type="ECO:0000259" key="7">
    <source>
        <dbReference type="PROSITE" id="PS50102"/>
    </source>
</evidence>
<dbReference type="CDD" id="cd12414">
    <property type="entry name" value="RRM2_RBM28_like"/>
    <property type="match status" value="1"/>
</dbReference>
<evidence type="ECO:0000256" key="5">
    <source>
        <dbReference type="PROSITE-ProRule" id="PRU00176"/>
    </source>
</evidence>
<evidence type="ECO:0000313" key="8">
    <source>
        <dbReference type="EMBL" id="EYC07787.1"/>
    </source>
</evidence>
<dbReference type="PANTHER" id="PTHR48039">
    <property type="entry name" value="RNA-BINDING MOTIF PROTEIN 14B"/>
    <property type="match status" value="1"/>
</dbReference>
<feature type="region of interest" description="Disordered" evidence="6">
    <location>
        <begin position="556"/>
        <end position="605"/>
    </location>
</feature>
<feature type="compositionally biased region" description="Basic residues" evidence="6">
    <location>
        <begin position="587"/>
        <end position="598"/>
    </location>
</feature>
<dbReference type="GO" id="GO:0005730">
    <property type="term" value="C:nucleolus"/>
    <property type="evidence" value="ECO:0007669"/>
    <property type="project" value="TreeGrafter"/>
</dbReference>
<dbReference type="InterPro" id="IPR051945">
    <property type="entry name" value="RRM_MRD1_RNA_proc_ribogen"/>
</dbReference>
<feature type="region of interest" description="Disordered" evidence="6">
    <location>
        <begin position="171"/>
        <end position="255"/>
    </location>
</feature>
<evidence type="ECO:0000313" key="9">
    <source>
        <dbReference type="Proteomes" id="UP000024635"/>
    </source>
</evidence>
<reference evidence="9" key="1">
    <citation type="journal article" date="2015" name="Nat. Genet.">
        <title>The genome and transcriptome of the zoonotic hookworm Ancylostoma ceylanicum identify infection-specific gene families.</title>
        <authorList>
            <person name="Schwarz E.M."/>
            <person name="Hu Y."/>
            <person name="Antoshechkin I."/>
            <person name="Miller M.M."/>
            <person name="Sternberg P.W."/>
            <person name="Aroian R.V."/>
        </authorList>
    </citation>
    <scope>NUCLEOTIDE SEQUENCE</scope>
    <source>
        <strain evidence="9">HY135</strain>
    </source>
</reference>
<feature type="compositionally biased region" description="Polar residues" evidence="6">
    <location>
        <begin position="185"/>
        <end position="199"/>
    </location>
</feature>
<dbReference type="PANTHER" id="PTHR48039:SF5">
    <property type="entry name" value="RNA-BINDING PROTEIN 28"/>
    <property type="match status" value="1"/>
</dbReference>
<gene>
    <name evidence="8" type="primary">Acey_s0069.g394</name>
    <name evidence="8" type="synonym">Acey-rbm-28</name>
    <name evidence="8" type="ORF">Y032_0069g394</name>
</gene>
<keyword evidence="4" id="KW-0539">Nucleus</keyword>
<sequence>MDRYGYQKRNTKPQGSRKVFKDEQDDDIIEVKNESAEEKRDRAKNGQIASGKRKREYHKDAKLKSWRMIIRNLPFKTTKEDLQNVCSKYGAFTDIVLPPSKKIPGRIAGFAFVQFKTREAAEKARDHFNSNKFQGRMVAADWALPKDTYETAAEEEREQLKKKVKLEKNDDVKDVKKEKPDHSSTKALQQPSASHSHSCSVDEDEEMSDEEVDEDSESEGSESGNEISGDEDEKGDHDESESEEDEPNKKDTAIEEQRVVFLRNLSFDTTDETLKTEMEKFGTVKLALCCKFRDSGHPKGTAFVHFSSAEEAQACIQATEQGLEIDGREIRGSMAIQRENAIDIQKRKSVKVPEDKRNLRLVRFGLIREGTSAAKGMSPEDATKRQRLAEVSRKKLENLHMFVSPTRLMIHNLPLTMTDEKLKQICRNATGAAGVITECRIWKDTSKVDAKGNPRSKGFAFVNFAEHKDALACLQKLNNNPSTFTNERRPIVEFSIENLLAIRAKARRAANNKGEKLSGRELSEKVRQQVKQSIGEVHASGMKAMPKFLGKKLRHKNMSKTQLKKKNIGKKREKRKQESLASDVAAKKPKGKNKKHMTKYLALSA</sequence>
<feature type="region of interest" description="Disordered" evidence="6">
    <location>
        <begin position="1"/>
        <end position="56"/>
    </location>
</feature>
<accession>A0A016TYU7</accession>
<dbReference type="PROSITE" id="PS50102">
    <property type="entry name" value="RRM"/>
    <property type="match status" value="3"/>
</dbReference>
<dbReference type="InterPro" id="IPR012677">
    <property type="entry name" value="Nucleotide-bd_a/b_plait_sf"/>
</dbReference>
<evidence type="ECO:0000256" key="1">
    <source>
        <dbReference type="ARBA" id="ARBA00004123"/>
    </source>
</evidence>
<feature type="domain" description="RRM" evidence="7">
    <location>
        <begin position="66"/>
        <end position="145"/>
    </location>
</feature>
<dbReference type="OrthoDB" id="3945418at2759"/>
<feature type="compositionally biased region" description="Basic and acidic residues" evidence="6">
    <location>
        <begin position="29"/>
        <end position="44"/>
    </location>
</feature>
<keyword evidence="2" id="KW-0677">Repeat</keyword>
<dbReference type="EMBL" id="JARK01001405">
    <property type="protein sequence ID" value="EYC07787.1"/>
    <property type="molecule type" value="Genomic_DNA"/>
</dbReference>
<dbReference type="Proteomes" id="UP000024635">
    <property type="component" value="Unassembled WGS sequence"/>
</dbReference>
<feature type="domain" description="RRM" evidence="7">
    <location>
        <begin position="258"/>
        <end position="337"/>
    </location>
</feature>
<dbReference type="STRING" id="53326.A0A016TYU7"/>
<dbReference type="InterPro" id="IPR035979">
    <property type="entry name" value="RBD_domain_sf"/>
</dbReference>
<dbReference type="CDD" id="cd12415">
    <property type="entry name" value="RRM3_RBM28_like"/>
    <property type="match status" value="1"/>
</dbReference>
<dbReference type="SMART" id="SM00360">
    <property type="entry name" value="RRM"/>
    <property type="match status" value="3"/>
</dbReference>